<comment type="caution">
    <text evidence="2">The sequence shown here is derived from an EMBL/GenBank/DDBJ whole genome shotgun (WGS) entry which is preliminary data.</text>
</comment>
<organism evidence="2 3">
    <name type="scientific">Streptomyces albospinus</name>
    <dbReference type="NCBI Taxonomy" id="285515"/>
    <lineage>
        <taxon>Bacteria</taxon>
        <taxon>Bacillati</taxon>
        <taxon>Actinomycetota</taxon>
        <taxon>Actinomycetes</taxon>
        <taxon>Kitasatosporales</taxon>
        <taxon>Streptomycetaceae</taxon>
        <taxon>Streptomyces</taxon>
    </lineage>
</organism>
<dbReference type="SUPFAM" id="SSF54593">
    <property type="entry name" value="Glyoxalase/Bleomycin resistance protein/Dihydroxybiphenyl dioxygenase"/>
    <property type="match status" value="2"/>
</dbReference>
<dbReference type="Gene3D" id="3.10.180.10">
    <property type="entry name" value="2,3-Dihydroxybiphenyl 1,2-Dioxygenase, domain 1"/>
    <property type="match status" value="2"/>
</dbReference>
<dbReference type="InterPro" id="IPR037523">
    <property type="entry name" value="VOC_core"/>
</dbReference>
<proteinExistence type="predicted"/>
<dbReference type="CDD" id="cd06587">
    <property type="entry name" value="VOC"/>
    <property type="match status" value="1"/>
</dbReference>
<dbReference type="InterPro" id="IPR052164">
    <property type="entry name" value="Anthracycline_SecMetBiosynth"/>
</dbReference>
<dbReference type="PANTHER" id="PTHR33993:SF10">
    <property type="entry name" value="CONSERVED PROTEIN"/>
    <property type="match status" value="1"/>
</dbReference>
<keyword evidence="3" id="KW-1185">Reference proteome</keyword>
<sequence length="266" mass="27988">MAMPSPRSTTPVRGAPCWVSLTTRDLRSAQAFYGAVLGWRFRPASLGEEFSVALLDGEPVAGLGAPAPSFRAAVAWTAYFAVENADDTAARIRERGATVAVGPLKLGPGRAALGADQDGATFGFWEGRTTAWSVGLGSAPALLELRTRDAFAAAIFYAEVLDWASERPGGCQVTYEHDQVVVHDDTHTVALLRGGAVEAAPDPRVRPQWHVHFRVRDIEAVRDAAVAAGGTATPVTATRDGTGSQALIRDPDGGLFTVTSPVQVPA</sequence>
<reference evidence="3" key="1">
    <citation type="journal article" date="2019" name="Int. J. Syst. Evol. Microbiol.">
        <title>The Global Catalogue of Microorganisms (GCM) 10K type strain sequencing project: providing services to taxonomists for standard genome sequencing and annotation.</title>
        <authorList>
            <consortium name="The Broad Institute Genomics Platform"/>
            <consortium name="The Broad Institute Genome Sequencing Center for Infectious Disease"/>
            <person name="Wu L."/>
            <person name="Ma J."/>
        </authorList>
    </citation>
    <scope>NUCLEOTIDE SEQUENCE [LARGE SCALE GENOMIC DNA]</scope>
    <source>
        <strain evidence="3">JCM 3399</strain>
    </source>
</reference>
<dbReference type="CDD" id="cd07247">
    <property type="entry name" value="SgaA_N_like"/>
    <property type="match status" value="1"/>
</dbReference>
<feature type="domain" description="VOC" evidence="1">
    <location>
        <begin position="139"/>
        <end position="261"/>
    </location>
</feature>
<feature type="domain" description="VOC" evidence="1">
    <location>
        <begin position="15"/>
        <end position="127"/>
    </location>
</feature>
<dbReference type="InterPro" id="IPR029068">
    <property type="entry name" value="Glyas_Bleomycin-R_OHBP_Dase"/>
</dbReference>
<dbReference type="PANTHER" id="PTHR33993">
    <property type="entry name" value="GLYOXALASE-RELATED"/>
    <property type="match status" value="1"/>
</dbReference>
<dbReference type="Pfam" id="PF00903">
    <property type="entry name" value="Glyoxalase"/>
    <property type="match status" value="1"/>
</dbReference>
<dbReference type="Proteomes" id="UP000654471">
    <property type="component" value="Unassembled WGS sequence"/>
</dbReference>
<evidence type="ECO:0000313" key="2">
    <source>
        <dbReference type="EMBL" id="GGU61470.1"/>
    </source>
</evidence>
<dbReference type="InterPro" id="IPR004360">
    <property type="entry name" value="Glyas_Fos-R_dOase_dom"/>
</dbReference>
<accession>A0ABQ2UZU2</accession>
<dbReference type="PROSITE" id="PS51819">
    <property type="entry name" value="VOC"/>
    <property type="match status" value="2"/>
</dbReference>
<dbReference type="EMBL" id="BMRP01000008">
    <property type="protein sequence ID" value="GGU61470.1"/>
    <property type="molecule type" value="Genomic_DNA"/>
</dbReference>
<dbReference type="Pfam" id="PF18029">
    <property type="entry name" value="Glyoxalase_6"/>
    <property type="match status" value="1"/>
</dbReference>
<evidence type="ECO:0000313" key="3">
    <source>
        <dbReference type="Proteomes" id="UP000654471"/>
    </source>
</evidence>
<name>A0ABQ2UZU2_9ACTN</name>
<evidence type="ECO:0000259" key="1">
    <source>
        <dbReference type="PROSITE" id="PS51819"/>
    </source>
</evidence>
<protein>
    <recommendedName>
        <fullName evidence="1">VOC domain-containing protein</fullName>
    </recommendedName>
</protein>
<dbReference type="InterPro" id="IPR041581">
    <property type="entry name" value="Glyoxalase_6"/>
</dbReference>
<gene>
    <name evidence="2" type="ORF">GCM10010211_28080</name>
</gene>